<dbReference type="Pfam" id="PF01583">
    <property type="entry name" value="APS_kinase"/>
    <property type="match status" value="1"/>
</dbReference>
<name>A0A1F8GX47_9BACT</name>
<dbReference type="STRING" id="1802701.A3A33_01615"/>
<protein>
    <recommendedName>
        <fullName evidence="2">APS kinase domain-containing protein</fullName>
    </recommendedName>
</protein>
<dbReference type="SUPFAM" id="SSF52540">
    <property type="entry name" value="P-loop containing nucleoside triphosphate hydrolases"/>
    <property type="match status" value="1"/>
</dbReference>
<dbReference type="Gene3D" id="3.40.50.300">
    <property type="entry name" value="P-loop containing nucleotide triphosphate hydrolases"/>
    <property type="match status" value="1"/>
</dbReference>
<dbReference type="InterPro" id="IPR050512">
    <property type="entry name" value="Sulf_AdTrans/APS_kinase"/>
</dbReference>
<dbReference type="GO" id="GO:0005737">
    <property type="term" value="C:cytoplasm"/>
    <property type="evidence" value="ECO:0007669"/>
    <property type="project" value="TreeGrafter"/>
</dbReference>
<dbReference type="AlphaFoldDB" id="A0A1F8GX47"/>
<dbReference type="EMBL" id="MGKP01000001">
    <property type="protein sequence ID" value="OGN30002.1"/>
    <property type="molecule type" value="Genomic_DNA"/>
</dbReference>
<dbReference type="InterPro" id="IPR027417">
    <property type="entry name" value="P-loop_NTPase"/>
</dbReference>
<dbReference type="CDD" id="cd02027">
    <property type="entry name" value="APSK"/>
    <property type="match status" value="1"/>
</dbReference>
<sequence length="171" mass="19444">MHKKTVIWITGLPGTGKTTLAKKVFSLIRLKVPAVFIDGDAVRKMTGNDLGYSVKDRIKNAYRISRLCKLLSDQGLVVVCATVSLFKEIHTWNRRNMPGLFEVFIDTPAHILHQRDRKKLYTKSKAGKITDLVGIHQSYDVPRDPHLIISNSQEKKNLLKRAQLIVESLRL</sequence>
<accession>A0A1F8GX47</accession>
<organism evidence="3 4">
    <name type="scientific">Candidatus Yanofskybacteria bacterium RIFCSPLOWO2_01_FULL_49_25</name>
    <dbReference type="NCBI Taxonomy" id="1802701"/>
    <lineage>
        <taxon>Bacteria</taxon>
        <taxon>Candidatus Yanofskyibacteriota</taxon>
    </lineage>
</organism>
<evidence type="ECO:0000313" key="4">
    <source>
        <dbReference type="Proteomes" id="UP000179047"/>
    </source>
</evidence>
<gene>
    <name evidence="3" type="ORF">A3A33_01615</name>
</gene>
<dbReference type="InterPro" id="IPR059117">
    <property type="entry name" value="APS_kinase_dom"/>
</dbReference>
<reference evidence="3 4" key="1">
    <citation type="journal article" date="2016" name="Nat. Commun.">
        <title>Thousands of microbial genomes shed light on interconnected biogeochemical processes in an aquifer system.</title>
        <authorList>
            <person name="Anantharaman K."/>
            <person name="Brown C.T."/>
            <person name="Hug L.A."/>
            <person name="Sharon I."/>
            <person name="Castelle C.J."/>
            <person name="Probst A.J."/>
            <person name="Thomas B.C."/>
            <person name="Singh A."/>
            <person name="Wilkins M.J."/>
            <person name="Karaoz U."/>
            <person name="Brodie E.L."/>
            <person name="Williams K.H."/>
            <person name="Hubbard S.S."/>
            <person name="Banfield J.F."/>
        </authorList>
    </citation>
    <scope>NUCLEOTIDE SEQUENCE [LARGE SCALE GENOMIC DNA]</scope>
</reference>
<evidence type="ECO:0000313" key="3">
    <source>
        <dbReference type="EMBL" id="OGN30002.1"/>
    </source>
</evidence>
<dbReference type="GO" id="GO:0004020">
    <property type="term" value="F:adenylylsulfate kinase activity"/>
    <property type="evidence" value="ECO:0007669"/>
    <property type="project" value="InterPro"/>
</dbReference>
<dbReference type="NCBIfam" id="NF004041">
    <property type="entry name" value="PRK05541.1"/>
    <property type="match status" value="1"/>
</dbReference>
<dbReference type="GO" id="GO:0004781">
    <property type="term" value="F:sulfate adenylyltransferase (ATP) activity"/>
    <property type="evidence" value="ECO:0007669"/>
    <property type="project" value="TreeGrafter"/>
</dbReference>
<keyword evidence="1" id="KW-0808">Transferase</keyword>
<dbReference type="PANTHER" id="PTHR42700">
    <property type="entry name" value="SULFATE ADENYLYLTRANSFERASE"/>
    <property type="match status" value="1"/>
</dbReference>
<dbReference type="GO" id="GO:0019379">
    <property type="term" value="P:sulfate assimilation, phosphoadenylyl sulfate reduction by phosphoadenylyl-sulfate reductase (thioredoxin)"/>
    <property type="evidence" value="ECO:0007669"/>
    <property type="project" value="TreeGrafter"/>
</dbReference>
<dbReference type="GO" id="GO:0010134">
    <property type="term" value="P:sulfate assimilation via adenylyl sulfate reduction"/>
    <property type="evidence" value="ECO:0007669"/>
    <property type="project" value="TreeGrafter"/>
</dbReference>
<evidence type="ECO:0000256" key="1">
    <source>
        <dbReference type="ARBA" id="ARBA00022679"/>
    </source>
</evidence>
<dbReference type="PANTHER" id="PTHR42700:SF1">
    <property type="entry name" value="SULFATE ADENYLYLTRANSFERASE"/>
    <property type="match status" value="1"/>
</dbReference>
<proteinExistence type="predicted"/>
<comment type="caution">
    <text evidence="3">The sequence shown here is derived from an EMBL/GenBank/DDBJ whole genome shotgun (WGS) entry which is preliminary data.</text>
</comment>
<feature type="domain" description="APS kinase" evidence="2">
    <location>
        <begin position="5"/>
        <end position="149"/>
    </location>
</feature>
<dbReference type="Proteomes" id="UP000179047">
    <property type="component" value="Unassembled WGS sequence"/>
</dbReference>
<evidence type="ECO:0000259" key="2">
    <source>
        <dbReference type="Pfam" id="PF01583"/>
    </source>
</evidence>
<dbReference type="GO" id="GO:0005524">
    <property type="term" value="F:ATP binding"/>
    <property type="evidence" value="ECO:0007669"/>
    <property type="project" value="InterPro"/>
</dbReference>